<dbReference type="AlphaFoldDB" id="A0A6C2YI39"/>
<evidence type="ECO:0000256" key="1">
    <source>
        <dbReference type="ARBA" id="ARBA00009890"/>
    </source>
</evidence>
<dbReference type="RefSeq" id="WP_162656092.1">
    <property type="nucleotide sequence ID" value="NZ_LR593887.1"/>
</dbReference>
<reference evidence="2" key="1">
    <citation type="submission" date="2019-04" db="EMBL/GenBank/DDBJ databases">
        <authorList>
            <consortium name="Science for Life Laboratories"/>
        </authorList>
    </citation>
    <scope>NUCLEOTIDE SEQUENCE</scope>
    <source>
        <strain evidence="2">MBLW1</strain>
    </source>
</reference>
<evidence type="ECO:0000313" key="2">
    <source>
        <dbReference type="EMBL" id="VIP00931.1"/>
    </source>
</evidence>
<dbReference type="SUPFAM" id="SSF50978">
    <property type="entry name" value="WD40 repeat-like"/>
    <property type="match status" value="1"/>
</dbReference>
<dbReference type="GO" id="GO:0031929">
    <property type="term" value="P:TOR signaling"/>
    <property type="evidence" value="ECO:0007669"/>
    <property type="project" value="InterPro"/>
</dbReference>
<dbReference type="InParanoid" id="A0A6C2YI39"/>
<dbReference type="Gene3D" id="2.130.10.10">
    <property type="entry name" value="YVTN repeat-like/Quinoprotein amine dehydrogenase"/>
    <property type="match status" value="1"/>
</dbReference>
<dbReference type="Pfam" id="PF00400">
    <property type="entry name" value="WD40"/>
    <property type="match status" value="1"/>
</dbReference>
<accession>A0A6C2YI39</accession>
<dbReference type="KEGG" id="tim:GMBLW1_30290"/>
<dbReference type="PANTHER" id="PTHR19842:SF2">
    <property type="entry name" value="WD REPEAT PROTEIN (AFU_ORTHOLOGUE AFUA_5G04300)"/>
    <property type="match status" value="1"/>
</dbReference>
<dbReference type="EMBL" id="LR593887">
    <property type="protein sequence ID" value="VTR97280.1"/>
    <property type="molecule type" value="Genomic_DNA"/>
</dbReference>
<sequence>MTRLLLCQIFVILLGGLRHENLLADQPSRTELKVSPDLGVSKVAISETGGLIAFACEVPVLRDDKRSRTQIRLFKMNDYKLITTIDCPGRLISSLQFTKDARYLLTCDSSGSCIVWNVKDKSKVGTFIGQNGEYSVAVITSDGRYVVINDEHGNCTFWDVATSKKIRELNDRKLACYAMIIKSDDSLVVMAGPSGRVTFIDVKSGRIQKDFDSMLGAIGSIALSPDNTKLLICGVSGTTLLWDIEGNFDIANWSTPKQRPLVCAFRSDGKQVAIGTVSGYIVLLSVDKEAKVVSMTLQSKGLMITGLIYLGTEKSFISCSLTEPNADLWKNWPD</sequence>
<dbReference type="EMBL" id="LR586016">
    <property type="protein sequence ID" value="VIP00931.1"/>
    <property type="molecule type" value="Genomic_DNA"/>
</dbReference>
<protein>
    <submittedName>
        <fullName evidence="2">Wd-40 repeat-containing protein: WD40 repeat, subgroup</fullName>
    </submittedName>
</protein>
<evidence type="ECO:0000313" key="3">
    <source>
        <dbReference type="Proteomes" id="UP000464378"/>
    </source>
</evidence>
<dbReference type="InterPro" id="IPR036322">
    <property type="entry name" value="WD40_repeat_dom_sf"/>
</dbReference>
<dbReference type="SMART" id="SM00320">
    <property type="entry name" value="WD40"/>
    <property type="match status" value="5"/>
</dbReference>
<dbReference type="GO" id="GO:0031932">
    <property type="term" value="C:TORC2 complex"/>
    <property type="evidence" value="ECO:0007669"/>
    <property type="project" value="InterPro"/>
</dbReference>
<dbReference type="Proteomes" id="UP000464378">
    <property type="component" value="Chromosome"/>
</dbReference>
<dbReference type="GO" id="GO:0031931">
    <property type="term" value="C:TORC1 complex"/>
    <property type="evidence" value="ECO:0007669"/>
    <property type="project" value="InterPro"/>
</dbReference>
<dbReference type="GO" id="GO:0032956">
    <property type="term" value="P:regulation of actin cytoskeleton organization"/>
    <property type="evidence" value="ECO:0007669"/>
    <property type="project" value="TreeGrafter"/>
</dbReference>
<name>A0A6C2YI39_9BACT</name>
<organism evidence="2">
    <name type="scientific">Tuwongella immobilis</name>
    <dbReference type="NCBI Taxonomy" id="692036"/>
    <lineage>
        <taxon>Bacteria</taxon>
        <taxon>Pseudomonadati</taxon>
        <taxon>Planctomycetota</taxon>
        <taxon>Planctomycetia</taxon>
        <taxon>Gemmatales</taxon>
        <taxon>Gemmataceae</taxon>
        <taxon>Tuwongella</taxon>
    </lineage>
</organism>
<dbReference type="InterPro" id="IPR037588">
    <property type="entry name" value="MLST8"/>
</dbReference>
<dbReference type="InterPro" id="IPR015943">
    <property type="entry name" value="WD40/YVTN_repeat-like_dom_sf"/>
</dbReference>
<keyword evidence="3" id="KW-1185">Reference proteome</keyword>
<comment type="similarity">
    <text evidence="1">Belongs to the WD repeat LST8 family.</text>
</comment>
<dbReference type="InterPro" id="IPR001680">
    <property type="entry name" value="WD40_rpt"/>
</dbReference>
<gene>
    <name evidence="2" type="ORF">GMBLW1_30290</name>
</gene>
<proteinExistence type="inferred from homology"/>
<dbReference type="PANTHER" id="PTHR19842">
    <property type="entry name" value="G BETA-LIKE PROTEIN GBL"/>
    <property type="match status" value="1"/>
</dbReference>